<dbReference type="Proteomes" id="UP000260721">
    <property type="component" value="Unassembled WGS sequence"/>
</dbReference>
<proteinExistence type="predicted"/>
<evidence type="ECO:0008006" key="5">
    <source>
        <dbReference type="Google" id="ProtNLM"/>
    </source>
</evidence>
<name>A0A3E3E6W5_9FIRM</name>
<sequence length="224" mass="25316">MKRKEIQLTLIDRQILNSYNTLLEGLETYLGSGYEIVLHSLESFDHSVINIVNGEHTGRKIGAPITDRALEMLNRLKNSGESSETYFSTNAKGEPLKSTTIAIRGENDRIIGLLCINYYMNISFNEFIQSFIPKKQKEVTSKPVTETFAKNVDETILATLEYVKKEVYSDSSITYSNKNKAIISTLYNKGIFQIKDSVSKIAEDLGISKNTVYLHLRNLSSQDN</sequence>
<dbReference type="PANTHER" id="PTHR35568">
    <property type="entry name" value="TRANSCRIPTIONAL REGULATOR DAUR"/>
    <property type="match status" value="1"/>
</dbReference>
<evidence type="ECO:0000259" key="2">
    <source>
        <dbReference type="Pfam" id="PF13309"/>
    </source>
</evidence>
<dbReference type="AlphaFoldDB" id="A0A3E3E6W5"/>
<comment type="caution">
    <text evidence="3">The sequence shown here is derived from an EMBL/GenBank/DDBJ whole genome shotgun (WGS) entry which is preliminary data.</text>
</comment>
<dbReference type="RefSeq" id="WP_117445843.1">
    <property type="nucleotide sequence ID" value="NZ_CALCIP010000023.1"/>
</dbReference>
<evidence type="ECO:0000313" key="4">
    <source>
        <dbReference type="Proteomes" id="UP000260721"/>
    </source>
</evidence>
<organism evidence="3 4">
    <name type="scientific">Faecalicoccus pleomorphus</name>
    <dbReference type="NCBI Taxonomy" id="1323"/>
    <lineage>
        <taxon>Bacteria</taxon>
        <taxon>Bacillati</taxon>
        <taxon>Bacillota</taxon>
        <taxon>Erysipelotrichia</taxon>
        <taxon>Erysipelotrichales</taxon>
        <taxon>Erysipelotrichaceae</taxon>
        <taxon>Faecalicoccus</taxon>
    </lineage>
</organism>
<protein>
    <recommendedName>
        <fullName evidence="5">Transcriptional regulator</fullName>
    </recommendedName>
</protein>
<reference evidence="3 4" key="1">
    <citation type="submission" date="2018-08" db="EMBL/GenBank/DDBJ databases">
        <title>A genome reference for cultivated species of the human gut microbiota.</title>
        <authorList>
            <person name="Zou Y."/>
            <person name="Xue W."/>
            <person name="Luo G."/>
        </authorList>
    </citation>
    <scope>NUCLEOTIDE SEQUENCE [LARGE SCALE GENOMIC DNA]</scope>
    <source>
        <strain evidence="3 4">TF08-11</strain>
    </source>
</reference>
<dbReference type="PANTHER" id="PTHR35568:SF1">
    <property type="entry name" value="TRANSCRIPTIONAL REGULATOR DAUR"/>
    <property type="match status" value="1"/>
</dbReference>
<gene>
    <name evidence="3" type="ORF">DXC78_04015</name>
</gene>
<feature type="domain" description="YheO-like" evidence="1">
    <location>
        <begin position="16"/>
        <end position="120"/>
    </location>
</feature>
<dbReference type="InterPro" id="IPR039446">
    <property type="entry name" value="DauR-like"/>
</dbReference>
<accession>A0A3E3E6W5</accession>
<evidence type="ECO:0000313" key="3">
    <source>
        <dbReference type="EMBL" id="RGD77100.1"/>
    </source>
</evidence>
<dbReference type="Pfam" id="PF13309">
    <property type="entry name" value="HTH_22"/>
    <property type="match status" value="1"/>
</dbReference>
<dbReference type="EMBL" id="QUSK01000007">
    <property type="protein sequence ID" value="RGD77100.1"/>
    <property type="molecule type" value="Genomic_DNA"/>
</dbReference>
<dbReference type="InterPro" id="IPR013559">
    <property type="entry name" value="YheO"/>
</dbReference>
<feature type="domain" description="Transcriptional regulator DauR-like HTH" evidence="2">
    <location>
        <begin position="160"/>
        <end position="217"/>
    </location>
</feature>
<evidence type="ECO:0000259" key="1">
    <source>
        <dbReference type="Pfam" id="PF08348"/>
    </source>
</evidence>
<dbReference type="Pfam" id="PF08348">
    <property type="entry name" value="PAS_6"/>
    <property type="match status" value="1"/>
</dbReference>
<dbReference type="InterPro" id="IPR039445">
    <property type="entry name" value="DauR-like_HTH"/>
</dbReference>